<gene>
    <name evidence="1" type="ORF">SPELUC_LOCUS11369</name>
</gene>
<accession>A0ACA9PCV2</accession>
<dbReference type="EMBL" id="CAJVPW010023936">
    <property type="protein sequence ID" value="CAG8702948.1"/>
    <property type="molecule type" value="Genomic_DNA"/>
</dbReference>
<reference evidence="1" key="1">
    <citation type="submission" date="2021-06" db="EMBL/GenBank/DDBJ databases">
        <authorList>
            <person name="Kallberg Y."/>
            <person name="Tangrot J."/>
            <person name="Rosling A."/>
        </authorList>
    </citation>
    <scope>NUCLEOTIDE SEQUENCE</scope>
    <source>
        <strain evidence="1">28 12/20/2015</strain>
    </source>
</reference>
<organism evidence="1 2">
    <name type="scientific">Cetraspora pellucida</name>
    <dbReference type="NCBI Taxonomy" id="1433469"/>
    <lineage>
        <taxon>Eukaryota</taxon>
        <taxon>Fungi</taxon>
        <taxon>Fungi incertae sedis</taxon>
        <taxon>Mucoromycota</taxon>
        <taxon>Glomeromycotina</taxon>
        <taxon>Glomeromycetes</taxon>
        <taxon>Diversisporales</taxon>
        <taxon>Gigasporaceae</taxon>
        <taxon>Cetraspora</taxon>
    </lineage>
</organism>
<feature type="non-terminal residue" evidence="1">
    <location>
        <position position="1"/>
    </location>
</feature>
<feature type="non-terminal residue" evidence="1">
    <location>
        <position position="422"/>
    </location>
</feature>
<keyword evidence="2" id="KW-1185">Reference proteome</keyword>
<protein>
    <submittedName>
        <fullName evidence="1">10315_t:CDS:1</fullName>
    </submittedName>
</protein>
<sequence length="422" mass="49685">SAETYATKYFLSKLFLIPVKDEMDPDYSPREEKREEATKLPPRINSQQVESLINLFRSKTMDNKERQTKFLEELDKVMEKRGEINYQESLRALVSMINKEEIDGRRIATLLKEIHYREGCRLAAQDEERNKEIAFAKKKELDKLKENLRGKLDNNSQEKFLIFLEACLTLKRGTNLQQILNMEISSRKPKVEGGEEKEYSILVEKNEFNKHFLEKYLPQAKIIEERKQLMNVQFYSSDRESLELVKKLGGIKEEKLPIFARGREPTYLFPTTDNKENIEQKITQLMRKEEEVLKSAIRSYSRFFLLTGSVHEKYQEGNKETTMYGWLDQEKLVQSLNDESKLKELVRKKVVNETARGIAGVLDLWLAVEFSKEKNYEKGHIDRKKKEEIKSLRNEDILSWIKQITSLHKLESLILIVSTDLF</sequence>
<evidence type="ECO:0000313" key="2">
    <source>
        <dbReference type="Proteomes" id="UP000789366"/>
    </source>
</evidence>
<comment type="caution">
    <text evidence="1">The sequence shown here is derived from an EMBL/GenBank/DDBJ whole genome shotgun (WGS) entry which is preliminary data.</text>
</comment>
<proteinExistence type="predicted"/>
<evidence type="ECO:0000313" key="1">
    <source>
        <dbReference type="EMBL" id="CAG8702948.1"/>
    </source>
</evidence>
<dbReference type="Proteomes" id="UP000789366">
    <property type="component" value="Unassembled WGS sequence"/>
</dbReference>
<name>A0ACA9PCV2_9GLOM</name>